<dbReference type="Pfam" id="PF00389">
    <property type="entry name" value="2-Hacid_dh"/>
    <property type="match status" value="1"/>
</dbReference>
<comment type="caution">
    <text evidence="7">The sequence shown here is derived from an EMBL/GenBank/DDBJ whole genome shotgun (WGS) entry which is preliminary data.</text>
</comment>
<dbReference type="SUPFAM" id="SSF52283">
    <property type="entry name" value="Formate/glycerate dehydrogenase catalytic domain-like"/>
    <property type="match status" value="1"/>
</dbReference>
<name>A0A8T9CA15_9HELO</name>
<feature type="domain" description="D-isomer specific 2-hydroxyacid dehydrogenase catalytic" evidence="5">
    <location>
        <begin position="46"/>
        <end position="365"/>
    </location>
</feature>
<dbReference type="Pfam" id="PF02826">
    <property type="entry name" value="2-Hacid_dh_C"/>
    <property type="match status" value="1"/>
</dbReference>
<dbReference type="CDD" id="cd12169">
    <property type="entry name" value="PGDH_like_1"/>
    <property type="match status" value="1"/>
</dbReference>
<dbReference type="Gene3D" id="3.40.50.720">
    <property type="entry name" value="NAD(P)-binding Rossmann-like Domain"/>
    <property type="match status" value="2"/>
</dbReference>
<dbReference type="InterPro" id="IPR006139">
    <property type="entry name" value="D-isomer_2_OHA_DH_cat_dom"/>
</dbReference>
<dbReference type="SUPFAM" id="SSF51735">
    <property type="entry name" value="NAD(P)-binding Rossmann-fold domains"/>
    <property type="match status" value="1"/>
</dbReference>
<feature type="domain" description="D-isomer specific 2-hydroxyacid dehydrogenase NAD-binding" evidence="6">
    <location>
        <begin position="141"/>
        <end position="333"/>
    </location>
</feature>
<organism evidence="7 8">
    <name type="scientific">Lachnellula suecica</name>
    <dbReference type="NCBI Taxonomy" id="602035"/>
    <lineage>
        <taxon>Eukaryota</taxon>
        <taxon>Fungi</taxon>
        <taxon>Dikarya</taxon>
        <taxon>Ascomycota</taxon>
        <taxon>Pezizomycotina</taxon>
        <taxon>Leotiomycetes</taxon>
        <taxon>Helotiales</taxon>
        <taxon>Lachnaceae</taxon>
        <taxon>Lachnellula</taxon>
    </lineage>
</organism>
<evidence type="ECO:0000256" key="2">
    <source>
        <dbReference type="ARBA" id="ARBA00023002"/>
    </source>
</evidence>
<keyword evidence="8" id="KW-1185">Reference proteome</keyword>
<dbReference type="PANTHER" id="PTHR42789">
    <property type="entry name" value="D-ISOMER SPECIFIC 2-HYDROXYACID DEHYDROGENASE FAMILY PROTEIN (AFU_ORTHOLOGUE AFUA_6G10090)"/>
    <property type="match status" value="1"/>
</dbReference>
<dbReference type="InterPro" id="IPR006140">
    <property type="entry name" value="D-isomer_DH_NAD-bd"/>
</dbReference>
<dbReference type="PROSITE" id="PS00671">
    <property type="entry name" value="D_2_HYDROXYACID_DH_3"/>
    <property type="match status" value="1"/>
</dbReference>
<protein>
    <submittedName>
        <fullName evidence="7">D-3-phosphoglycerate dehydrogenase</fullName>
    </submittedName>
</protein>
<reference evidence="7 8" key="1">
    <citation type="submission" date="2018-05" db="EMBL/GenBank/DDBJ databases">
        <title>Genome sequencing and assembly of the regulated plant pathogen Lachnellula willkommii and related sister species for the development of diagnostic species identification markers.</title>
        <authorList>
            <person name="Giroux E."/>
            <person name="Bilodeau G."/>
        </authorList>
    </citation>
    <scope>NUCLEOTIDE SEQUENCE [LARGE SCALE GENOMIC DNA]</scope>
    <source>
        <strain evidence="7 8">CBS 268.59</strain>
    </source>
</reference>
<dbReference type="AlphaFoldDB" id="A0A8T9CA15"/>
<evidence type="ECO:0000259" key="5">
    <source>
        <dbReference type="Pfam" id="PF00389"/>
    </source>
</evidence>
<proteinExistence type="inferred from homology"/>
<dbReference type="EMBL" id="QGMK01000645">
    <property type="protein sequence ID" value="TVY80624.1"/>
    <property type="molecule type" value="Genomic_DNA"/>
</dbReference>
<keyword evidence="2 4" id="KW-0560">Oxidoreductase</keyword>
<evidence type="ECO:0000256" key="3">
    <source>
        <dbReference type="ARBA" id="ARBA00023027"/>
    </source>
</evidence>
<keyword evidence="3" id="KW-0520">NAD</keyword>
<dbReference type="OrthoDB" id="298012at2759"/>
<evidence type="ECO:0000259" key="6">
    <source>
        <dbReference type="Pfam" id="PF02826"/>
    </source>
</evidence>
<dbReference type="Proteomes" id="UP000469558">
    <property type="component" value="Unassembled WGS sequence"/>
</dbReference>
<evidence type="ECO:0000256" key="4">
    <source>
        <dbReference type="RuleBase" id="RU003719"/>
    </source>
</evidence>
<evidence type="ECO:0000256" key="1">
    <source>
        <dbReference type="ARBA" id="ARBA00005854"/>
    </source>
</evidence>
<dbReference type="GO" id="GO:0016616">
    <property type="term" value="F:oxidoreductase activity, acting on the CH-OH group of donors, NAD or NADP as acceptor"/>
    <property type="evidence" value="ECO:0007669"/>
    <property type="project" value="InterPro"/>
</dbReference>
<dbReference type="InterPro" id="IPR050857">
    <property type="entry name" value="D-2-hydroxyacid_DH"/>
</dbReference>
<dbReference type="PANTHER" id="PTHR42789:SF1">
    <property type="entry name" value="D-ISOMER SPECIFIC 2-HYDROXYACID DEHYDROGENASE FAMILY PROTEIN (AFU_ORTHOLOGUE AFUA_6G10090)"/>
    <property type="match status" value="1"/>
</dbReference>
<comment type="similarity">
    <text evidence="1 4">Belongs to the D-isomer specific 2-hydroxyacid dehydrogenase family.</text>
</comment>
<accession>A0A8T9CA15</accession>
<gene>
    <name evidence="7" type="primary">serA_0</name>
    <name evidence="7" type="ORF">LSUE1_G007185</name>
</gene>
<dbReference type="InterPro" id="IPR036291">
    <property type="entry name" value="NAD(P)-bd_dom_sf"/>
</dbReference>
<dbReference type="InterPro" id="IPR029753">
    <property type="entry name" value="D-isomer_DH_CS"/>
</dbReference>
<evidence type="ECO:0000313" key="8">
    <source>
        <dbReference type="Proteomes" id="UP000469558"/>
    </source>
</evidence>
<sequence>MPPIPSKPVKLAVLDDYQDLSASHFESLKPNFEITVFKDTLLPFNHPGTPDSVKNELVQRLKPYTIISSMRERTPFPETLLKQLPNLKLLLTTGKRNAAIDMAAARKLGIHVTGATGNGRTDSKAVVRKKRGPDSTTQHAVALILGVARNIAHDDAAVKCGAWQTSVATGLSGKTFSTLGLGRLGVNVAKIMSQAFGMKILAWSSSLTQEGADEKAKSAGLPIEVEDGEKTFKVVSKEELFKNADVLSVHYVLSERSRGIVGAADLALLKSSAFLVNTSRGPLVDDDALFEVLKEGRIRGAALDVFELEPLPGDSRWRTTEWGNRVLLSPHMGYVEEETTGNWYAEQVEIVERWSRGEELLNVLN</sequence>
<dbReference type="GO" id="GO:0051287">
    <property type="term" value="F:NAD binding"/>
    <property type="evidence" value="ECO:0007669"/>
    <property type="project" value="InterPro"/>
</dbReference>
<evidence type="ECO:0000313" key="7">
    <source>
        <dbReference type="EMBL" id="TVY80624.1"/>
    </source>
</evidence>